<name>A0AA39X9R3_9PEZI</name>
<keyword evidence="5" id="KW-0663">Pyridoxal phosphate</keyword>
<evidence type="ECO:0000256" key="5">
    <source>
        <dbReference type="ARBA" id="ARBA00022898"/>
    </source>
</evidence>
<evidence type="ECO:0000256" key="2">
    <source>
        <dbReference type="ARBA" id="ARBA00007441"/>
    </source>
</evidence>
<organism evidence="7 8">
    <name type="scientific">Bombardia bombarda</name>
    <dbReference type="NCBI Taxonomy" id="252184"/>
    <lineage>
        <taxon>Eukaryota</taxon>
        <taxon>Fungi</taxon>
        <taxon>Dikarya</taxon>
        <taxon>Ascomycota</taxon>
        <taxon>Pezizomycotina</taxon>
        <taxon>Sordariomycetes</taxon>
        <taxon>Sordariomycetidae</taxon>
        <taxon>Sordariales</taxon>
        <taxon>Lasiosphaeriaceae</taxon>
        <taxon>Bombardia</taxon>
    </lineage>
</organism>
<dbReference type="InterPro" id="IPR051326">
    <property type="entry name" value="Kynurenine-oxoglutarate_AT"/>
</dbReference>
<dbReference type="GO" id="GO:0005739">
    <property type="term" value="C:mitochondrion"/>
    <property type="evidence" value="ECO:0007669"/>
    <property type="project" value="TreeGrafter"/>
</dbReference>
<gene>
    <name evidence="7" type="ORF">B0T17DRAFT_607038</name>
</gene>
<proteinExistence type="inferred from homology"/>
<protein>
    <submittedName>
        <fullName evidence="7">Pyridoxal phosphate-dependent transferase</fullName>
    </submittedName>
</protein>
<comment type="similarity">
    <text evidence="2">Belongs to the class-I pyridoxal-phosphate-dependent aminotransferase family.</text>
</comment>
<dbReference type="InterPro" id="IPR015422">
    <property type="entry name" value="PyrdxlP-dep_Trfase_small"/>
</dbReference>
<evidence type="ECO:0000259" key="6">
    <source>
        <dbReference type="Pfam" id="PF00155"/>
    </source>
</evidence>
<keyword evidence="4 7" id="KW-0808">Transferase</keyword>
<dbReference type="AlphaFoldDB" id="A0AA39X9R3"/>
<dbReference type="InterPro" id="IPR015424">
    <property type="entry name" value="PyrdxlP-dep_Trfase"/>
</dbReference>
<dbReference type="InterPro" id="IPR015421">
    <property type="entry name" value="PyrdxlP-dep_Trfase_major"/>
</dbReference>
<comment type="caution">
    <text evidence="7">The sequence shown here is derived from an EMBL/GenBank/DDBJ whole genome shotgun (WGS) entry which is preliminary data.</text>
</comment>
<dbReference type="FunFam" id="3.40.640.10:FF:000024">
    <property type="entry name" value="Kynurenine--oxoglutarate transaminase 3"/>
    <property type="match status" value="1"/>
</dbReference>
<dbReference type="PANTHER" id="PTHR43807:SF20">
    <property type="entry name" value="FI04487P"/>
    <property type="match status" value="1"/>
</dbReference>
<dbReference type="Proteomes" id="UP001174934">
    <property type="component" value="Unassembled WGS sequence"/>
</dbReference>
<feature type="domain" description="Aminotransferase class I/classII large" evidence="6">
    <location>
        <begin position="33"/>
        <end position="408"/>
    </location>
</feature>
<evidence type="ECO:0000313" key="8">
    <source>
        <dbReference type="Proteomes" id="UP001174934"/>
    </source>
</evidence>
<dbReference type="Gene3D" id="3.90.1150.10">
    <property type="entry name" value="Aspartate Aminotransferase, domain 1"/>
    <property type="match status" value="1"/>
</dbReference>
<reference evidence="7" key="1">
    <citation type="submission" date="2023-06" db="EMBL/GenBank/DDBJ databases">
        <title>Genome-scale phylogeny and comparative genomics of the fungal order Sordariales.</title>
        <authorList>
            <consortium name="Lawrence Berkeley National Laboratory"/>
            <person name="Hensen N."/>
            <person name="Bonometti L."/>
            <person name="Westerberg I."/>
            <person name="Brannstrom I.O."/>
            <person name="Guillou S."/>
            <person name="Cros-Aarteil S."/>
            <person name="Calhoun S."/>
            <person name="Haridas S."/>
            <person name="Kuo A."/>
            <person name="Mondo S."/>
            <person name="Pangilinan J."/>
            <person name="Riley R."/>
            <person name="LaButti K."/>
            <person name="Andreopoulos B."/>
            <person name="Lipzen A."/>
            <person name="Chen C."/>
            <person name="Yanf M."/>
            <person name="Daum C."/>
            <person name="Ng V."/>
            <person name="Clum A."/>
            <person name="Steindorff A."/>
            <person name="Ohm R."/>
            <person name="Martin F."/>
            <person name="Silar P."/>
            <person name="Natvig D."/>
            <person name="Lalanne C."/>
            <person name="Gautier V."/>
            <person name="Ament-velasquez S.L."/>
            <person name="Kruys A."/>
            <person name="Hutchinson M.I."/>
            <person name="Powell A.J."/>
            <person name="Barry K."/>
            <person name="Miller A.N."/>
            <person name="Grigoriev I.V."/>
            <person name="Debuchy R."/>
            <person name="Gladieux P."/>
            <person name="Thoren M.H."/>
            <person name="Johannesson H."/>
        </authorList>
    </citation>
    <scope>NUCLEOTIDE SEQUENCE</scope>
    <source>
        <strain evidence="7">SMH3391-2</strain>
    </source>
</reference>
<comment type="cofactor">
    <cofactor evidence="1">
        <name>pyridoxal 5'-phosphate</name>
        <dbReference type="ChEBI" id="CHEBI:597326"/>
    </cofactor>
</comment>
<dbReference type="Gene3D" id="3.40.640.10">
    <property type="entry name" value="Type I PLP-dependent aspartate aminotransferase-like (Major domain)"/>
    <property type="match status" value="1"/>
</dbReference>
<keyword evidence="3" id="KW-0032">Aminotransferase</keyword>
<evidence type="ECO:0000256" key="4">
    <source>
        <dbReference type="ARBA" id="ARBA00022679"/>
    </source>
</evidence>
<evidence type="ECO:0000313" key="7">
    <source>
        <dbReference type="EMBL" id="KAK0629938.1"/>
    </source>
</evidence>
<evidence type="ECO:0000256" key="1">
    <source>
        <dbReference type="ARBA" id="ARBA00001933"/>
    </source>
</evidence>
<accession>A0AA39X9R3</accession>
<dbReference type="GO" id="GO:0016212">
    <property type="term" value="F:kynurenine-oxoglutarate transaminase activity"/>
    <property type="evidence" value="ECO:0007669"/>
    <property type="project" value="TreeGrafter"/>
</dbReference>
<dbReference type="PANTHER" id="PTHR43807">
    <property type="entry name" value="FI04487P"/>
    <property type="match status" value="1"/>
</dbReference>
<dbReference type="Pfam" id="PF00155">
    <property type="entry name" value="Aminotran_1_2"/>
    <property type="match status" value="1"/>
</dbReference>
<sequence>MASVIKPAERVRKQKRDVWSIINEAAALAPKQPIVNLGQGFFGYNPPQFVRDAAKSAVERVDCNQYAPPKGRPSLRKAVADSYSPLWGKDINPDTEVLVTTGANEGMLSAWMAFLDPGDEVIVFEPVFDQYLSNIEMPGGKVVYVSLLPPPDGVVKNSSAAEWGLDMTALENAVTPKTKMIVINTPHNPTGKVFSREELLAIGNLCVKNNIMILSDEVYDRLSYVPFTRTATLSPEIANLTITVGSGGKMFWATGWRVGWLIGPEHLIRYCTAAHTRICYCGVSPLQEGFADGLYLADKTSFWDESKKDMTRRMETLNEIWDELEIPYCKPDGGYMILANFSKVKIPEGYRFPAELEDRPHDFKLAWFLIMELGVASIPTSEFYAEANWDQSHNWLRFAVCKNFDVLEEAKSRLRGLKKYIEA</sequence>
<evidence type="ECO:0000256" key="3">
    <source>
        <dbReference type="ARBA" id="ARBA00022576"/>
    </source>
</evidence>
<dbReference type="SUPFAM" id="SSF53383">
    <property type="entry name" value="PLP-dependent transferases"/>
    <property type="match status" value="1"/>
</dbReference>
<keyword evidence="8" id="KW-1185">Reference proteome</keyword>
<dbReference type="GO" id="GO:0030170">
    <property type="term" value="F:pyridoxal phosphate binding"/>
    <property type="evidence" value="ECO:0007669"/>
    <property type="project" value="InterPro"/>
</dbReference>
<dbReference type="CDD" id="cd00609">
    <property type="entry name" value="AAT_like"/>
    <property type="match status" value="1"/>
</dbReference>
<dbReference type="InterPro" id="IPR004839">
    <property type="entry name" value="Aminotransferase_I/II_large"/>
</dbReference>
<dbReference type="EMBL" id="JAULSR010000002">
    <property type="protein sequence ID" value="KAK0629938.1"/>
    <property type="molecule type" value="Genomic_DNA"/>
</dbReference>